<feature type="domain" description="C2H2-type" evidence="3">
    <location>
        <begin position="178"/>
        <end position="208"/>
    </location>
</feature>
<dbReference type="Proteomes" id="UP001273209">
    <property type="component" value="Unassembled WGS sequence"/>
</dbReference>
<dbReference type="PROSITE" id="PS50157">
    <property type="entry name" value="ZINC_FINGER_C2H2_2"/>
    <property type="match status" value="1"/>
</dbReference>
<keyword evidence="1" id="KW-0863">Zinc-finger</keyword>
<evidence type="ECO:0000313" key="4">
    <source>
        <dbReference type="EMBL" id="KAK4074536.1"/>
    </source>
</evidence>
<dbReference type="InterPro" id="IPR013087">
    <property type="entry name" value="Znf_C2H2_type"/>
</dbReference>
<dbReference type="Gene3D" id="3.30.160.60">
    <property type="entry name" value="Classic Zinc Finger"/>
    <property type="match status" value="1"/>
</dbReference>
<evidence type="ECO:0000256" key="1">
    <source>
        <dbReference type="PROSITE-ProRule" id="PRU00042"/>
    </source>
</evidence>
<dbReference type="EMBL" id="JAWRVG010000017">
    <property type="protein sequence ID" value="KAK4074536.1"/>
    <property type="molecule type" value="Genomic_DNA"/>
</dbReference>
<organism evidence="4 5">
    <name type="scientific">Trichoderma aggressivum f. europaeum</name>
    <dbReference type="NCBI Taxonomy" id="173218"/>
    <lineage>
        <taxon>Eukaryota</taxon>
        <taxon>Fungi</taxon>
        <taxon>Dikarya</taxon>
        <taxon>Ascomycota</taxon>
        <taxon>Pezizomycotina</taxon>
        <taxon>Sordariomycetes</taxon>
        <taxon>Hypocreomycetidae</taxon>
        <taxon>Hypocreales</taxon>
        <taxon>Hypocreaceae</taxon>
        <taxon>Trichoderma</taxon>
    </lineage>
</organism>
<accession>A0AAE1LZS5</accession>
<evidence type="ECO:0000256" key="2">
    <source>
        <dbReference type="SAM" id="MobiDB-lite"/>
    </source>
</evidence>
<feature type="region of interest" description="Disordered" evidence="2">
    <location>
        <begin position="121"/>
        <end position="180"/>
    </location>
</feature>
<proteinExistence type="predicted"/>
<reference evidence="4" key="1">
    <citation type="submission" date="2023-11" db="EMBL/GenBank/DDBJ databases">
        <title>The genome sequences of three competitors of mushroom-forming fungi.</title>
        <authorList>
            <person name="Beijen E."/>
            <person name="Ohm R.A."/>
        </authorList>
    </citation>
    <scope>NUCLEOTIDE SEQUENCE</scope>
    <source>
        <strain evidence="4">CBS 100526</strain>
    </source>
</reference>
<dbReference type="RefSeq" id="XP_062755957.1">
    <property type="nucleotide sequence ID" value="XM_062899613.1"/>
</dbReference>
<feature type="compositionally biased region" description="Low complexity" evidence="2">
    <location>
        <begin position="135"/>
        <end position="174"/>
    </location>
</feature>
<keyword evidence="1" id="KW-0479">Metal-binding</keyword>
<evidence type="ECO:0000313" key="5">
    <source>
        <dbReference type="Proteomes" id="UP001273209"/>
    </source>
</evidence>
<dbReference type="AlphaFoldDB" id="A0AAE1LZS5"/>
<keyword evidence="5" id="KW-1185">Reference proteome</keyword>
<dbReference type="GO" id="GO:0008270">
    <property type="term" value="F:zinc ion binding"/>
    <property type="evidence" value="ECO:0007669"/>
    <property type="project" value="UniProtKB-KW"/>
</dbReference>
<gene>
    <name evidence="4" type="ORF">Triagg1_5132</name>
</gene>
<evidence type="ECO:0000259" key="3">
    <source>
        <dbReference type="PROSITE" id="PS50157"/>
    </source>
</evidence>
<protein>
    <recommendedName>
        <fullName evidence="3">C2H2-type domain-containing protein</fullName>
    </recommendedName>
</protein>
<name>A0AAE1LZS5_9HYPO</name>
<sequence>MASQDWTNMPLEQDWTTMPAEEDSATMSWDMLNPDGSLPEVGVPYNFNEQPATTNEQPQWDLFQYDFLGPMVFDQQDQGAGINTALMPPLDTIFTSAPDITFVPAPGTTFIPAPDNTFIHAPDNTFTHAPDSTVIPTPSASSASNTPPDSSSSATTPPISNTISATNTSTSASNPGAHHCHECGKRFPKRSALNTHLRSSRAHPHEDVKCRCGKFFDKYGLKQHLIQRVNKCTTSLADFRCHCGFVVAAGEEEEMLDHAYACTRRRNRRAG</sequence>
<comment type="caution">
    <text evidence="4">The sequence shown here is derived from an EMBL/GenBank/DDBJ whole genome shotgun (WGS) entry which is preliminary data.</text>
</comment>
<keyword evidence="1" id="KW-0862">Zinc</keyword>
<dbReference type="GeneID" id="87919518"/>